<evidence type="ECO:0000313" key="7">
    <source>
        <dbReference type="EMBL" id="KKB24880.1"/>
    </source>
</evidence>
<evidence type="ECO:0000259" key="6">
    <source>
        <dbReference type="Pfam" id="PF05154"/>
    </source>
</evidence>
<feature type="transmembrane region" description="Helical" evidence="5">
    <location>
        <begin position="36"/>
        <end position="57"/>
    </location>
</feature>
<dbReference type="InterPro" id="IPR007829">
    <property type="entry name" value="TM2"/>
</dbReference>
<organism evidence="7 8">
    <name type="scientific">Staphylococcus carnosus</name>
    <dbReference type="NCBI Taxonomy" id="1281"/>
    <lineage>
        <taxon>Bacteria</taxon>
        <taxon>Bacillati</taxon>
        <taxon>Bacillota</taxon>
        <taxon>Bacilli</taxon>
        <taxon>Bacillales</taxon>
        <taxon>Staphylococcaceae</taxon>
        <taxon>Staphylococcus</taxon>
    </lineage>
</organism>
<dbReference type="RefSeq" id="WP_015899903.1">
    <property type="nucleotide sequence ID" value="NZ_BKAO01000001.1"/>
</dbReference>
<evidence type="ECO:0000256" key="2">
    <source>
        <dbReference type="ARBA" id="ARBA00022692"/>
    </source>
</evidence>
<accession>A0AAJ0JNN0</accession>
<evidence type="ECO:0000256" key="1">
    <source>
        <dbReference type="ARBA" id="ARBA00004141"/>
    </source>
</evidence>
<keyword evidence="4 5" id="KW-0472">Membrane</keyword>
<feature type="domain" description="TM2" evidence="6">
    <location>
        <begin position="2"/>
        <end position="52"/>
    </location>
</feature>
<comment type="subcellular location">
    <subcellularLocation>
        <location evidence="1">Membrane</location>
        <topology evidence="1">Multi-pass membrane protein</topology>
    </subcellularLocation>
</comment>
<protein>
    <recommendedName>
        <fullName evidence="6">TM2 domain-containing protein</fullName>
    </recommendedName>
</protein>
<sequence>MRVNKVIYIALAIFLGSFGVHKFYSGQKGLGILCLLFFWTGIPHIIAIIDAIITLFFRPADEDGNIAFN</sequence>
<evidence type="ECO:0000256" key="5">
    <source>
        <dbReference type="SAM" id="Phobius"/>
    </source>
</evidence>
<evidence type="ECO:0000256" key="4">
    <source>
        <dbReference type="ARBA" id="ARBA00023136"/>
    </source>
</evidence>
<dbReference type="AlphaFoldDB" id="A0AAJ0JNN0"/>
<evidence type="ECO:0000256" key="3">
    <source>
        <dbReference type="ARBA" id="ARBA00022989"/>
    </source>
</evidence>
<dbReference type="GeneID" id="93795587"/>
<evidence type="ECO:0000313" key="8">
    <source>
        <dbReference type="Proteomes" id="UP000033530"/>
    </source>
</evidence>
<comment type="caution">
    <text evidence="7">The sequence shown here is derived from an EMBL/GenBank/DDBJ whole genome shotgun (WGS) entry which is preliminary data.</text>
</comment>
<dbReference type="Proteomes" id="UP000033530">
    <property type="component" value="Unassembled WGS sequence"/>
</dbReference>
<dbReference type="Pfam" id="PF05154">
    <property type="entry name" value="TM2"/>
    <property type="match status" value="1"/>
</dbReference>
<dbReference type="EMBL" id="LAIU01000006">
    <property type="protein sequence ID" value="KKB24880.1"/>
    <property type="molecule type" value="Genomic_DNA"/>
</dbReference>
<proteinExistence type="predicted"/>
<keyword evidence="3 5" id="KW-1133">Transmembrane helix</keyword>
<dbReference type="GO" id="GO:0016020">
    <property type="term" value="C:membrane"/>
    <property type="evidence" value="ECO:0007669"/>
    <property type="project" value="UniProtKB-SubCell"/>
</dbReference>
<reference evidence="7 8" key="1">
    <citation type="submission" date="2015-03" db="EMBL/GenBank/DDBJ databases">
        <title>Draft Genome Sequence of S. carnosus subsp. utilis LTH 7013, Isolated from South Tirolean Ham.</title>
        <authorList>
            <person name="Mueller A."/>
            <person name="Huptas C."/>
            <person name="Wenning M."/>
            <person name="Weiss A."/>
            <person name="Schmidt H."/>
        </authorList>
    </citation>
    <scope>NUCLEOTIDE SEQUENCE [LARGE SCALE GENOMIC DNA]</scope>
    <source>
        <strain evidence="7 8">LTH7013</strain>
    </source>
</reference>
<keyword evidence="2 5" id="KW-0812">Transmembrane</keyword>
<gene>
    <name evidence="7" type="ORF">VV61_09795</name>
</gene>
<name>A0AAJ0JNN0_STACA</name>
<feature type="transmembrane region" description="Helical" evidence="5">
    <location>
        <begin position="6"/>
        <end position="24"/>
    </location>
</feature>